<feature type="transmembrane region" description="Helical" evidence="1">
    <location>
        <begin position="6"/>
        <end position="25"/>
    </location>
</feature>
<dbReference type="Proteomes" id="UP000826462">
    <property type="component" value="Chromosome 1"/>
</dbReference>
<dbReference type="RefSeq" id="WP_219796755.1">
    <property type="nucleotide sequence ID" value="NZ_CP080095.1"/>
</dbReference>
<evidence type="ECO:0000313" key="3">
    <source>
        <dbReference type="Proteomes" id="UP000826462"/>
    </source>
</evidence>
<keyword evidence="1" id="KW-0812">Transmembrane</keyword>
<sequence>MDTHLMIGVAVIFGLIVIAASRDVLRRLRPQPRLVPVKVRTMKPARRDDASSL</sequence>
<keyword evidence="3" id="KW-1185">Reference proteome</keyword>
<accession>A0ABX8UFV7</accession>
<gene>
    <name evidence="2" type="ORF">KZJ38_14900</name>
</gene>
<dbReference type="EMBL" id="CP080095">
    <property type="protein sequence ID" value="QYD67623.1"/>
    <property type="molecule type" value="Genomic_DNA"/>
</dbReference>
<evidence type="ECO:0000313" key="2">
    <source>
        <dbReference type="EMBL" id="QYD67623.1"/>
    </source>
</evidence>
<proteinExistence type="predicted"/>
<keyword evidence="1" id="KW-1133">Transmembrane helix</keyword>
<name>A0ABX8UFV7_9BURK</name>
<evidence type="ECO:0008006" key="4">
    <source>
        <dbReference type="Google" id="ProtNLM"/>
    </source>
</evidence>
<organism evidence="2 3">
    <name type="scientific">Paraburkholderia edwinii</name>
    <dbReference type="NCBI Taxonomy" id="2861782"/>
    <lineage>
        <taxon>Bacteria</taxon>
        <taxon>Pseudomonadati</taxon>
        <taxon>Pseudomonadota</taxon>
        <taxon>Betaproteobacteria</taxon>
        <taxon>Burkholderiales</taxon>
        <taxon>Burkholderiaceae</taxon>
        <taxon>Paraburkholderia</taxon>
    </lineage>
</organism>
<evidence type="ECO:0000256" key="1">
    <source>
        <dbReference type="SAM" id="Phobius"/>
    </source>
</evidence>
<protein>
    <recommendedName>
        <fullName evidence="4">Cellulose biosynthesis protein BcsF</fullName>
    </recommendedName>
</protein>
<reference evidence="2 3" key="1">
    <citation type="submission" date="2021-07" db="EMBL/GenBank/DDBJ databases">
        <title>Paraburkholderia edwinii protects Aspergillus sp. from phenazines by acting as a toxin sponge.</title>
        <authorList>
            <person name="Dahlstrom K.M."/>
            <person name="Newman D.K."/>
        </authorList>
    </citation>
    <scope>NUCLEOTIDE SEQUENCE [LARGE SCALE GENOMIC DNA]</scope>
    <source>
        <strain evidence="2 3">Pe01</strain>
    </source>
</reference>
<keyword evidence="1" id="KW-0472">Membrane</keyword>